<dbReference type="InterPro" id="IPR057896">
    <property type="entry name" value="MTRES1_C"/>
</dbReference>
<dbReference type="RefSeq" id="XP_015589989.1">
    <property type="nucleotide sequence ID" value="XM_015734503.2"/>
</dbReference>
<dbReference type="PROSITE" id="PS50889">
    <property type="entry name" value="S4"/>
    <property type="match status" value="1"/>
</dbReference>
<dbReference type="GO" id="GO:0003723">
    <property type="term" value="F:RNA binding"/>
    <property type="evidence" value="ECO:0007669"/>
    <property type="project" value="UniProtKB-KW"/>
</dbReference>
<feature type="region of interest" description="Disordered" evidence="2">
    <location>
        <begin position="67"/>
        <end position="91"/>
    </location>
</feature>
<dbReference type="PANTHER" id="PTHR13633:SF3">
    <property type="entry name" value="MITOCHONDRIAL TRANSCRIPTION RESCUE FACTOR 1"/>
    <property type="match status" value="1"/>
</dbReference>
<dbReference type="KEGG" id="ccin:107265241"/>
<dbReference type="InterPro" id="IPR036986">
    <property type="entry name" value="S4_RNA-bd_sf"/>
</dbReference>
<dbReference type="GO" id="GO:0005739">
    <property type="term" value="C:mitochondrion"/>
    <property type="evidence" value="ECO:0007669"/>
    <property type="project" value="TreeGrafter"/>
</dbReference>
<keyword evidence="1" id="KW-0694">RNA-binding</keyword>
<evidence type="ECO:0000313" key="5">
    <source>
        <dbReference type="RefSeq" id="XP_015589989.1"/>
    </source>
</evidence>
<dbReference type="Proteomes" id="UP000694920">
    <property type="component" value="Unplaced"/>
</dbReference>
<name>A0AAJ7BMW7_CEPCN</name>
<dbReference type="CDD" id="cd00165">
    <property type="entry name" value="S4"/>
    <property type="match status" value="1"/>
</dbReference>
<dbReference type="GO" id="GO:1903108">
    <property type="term" value="P:regulation of mitochondrial transcription"/>
    <property type="evidence" value="ECO:0007669"/>
    <property type="project" value="TreeGrafter"/>
</dbReference>
<evidence type="ECO:0000313" key="4">
    <source>
        <dbReference type="Proteomes" id="UP000694920"/>
    </source>
</evidence>
<dbReference type="GeneID" id="107265241"/>
<dbReference type="AlphaFoldDB" id="A0AAJ7BMW7"/>
<dbReference type="PANTHER" id="PTHR13633">
    <property type="entry name" value="MITOCHONDRIAL TRANSCRIPTION RESCUE FACTOR 1"/>
    <property type="match status" value="1"/>
</dbReference>
<reference evidence="5" key="1">
    <citation type="submission" date="2025-08" db="UniProtKB">
        <authorList>
            <consortium name="RefSeq"/>
        </authorList>
    </citation>
    <scope>IDENTIFICATION</scope>
</reference>
<keyword evidence="4" id="KW-1185">Reference proteome</keyword>
<organism evidence="4 5">
    <name type="scientific">Cephus cinctus</name>
    <name type="common">Wheat stem sawfly</name>
    <dbReference type="NCBI Taxonomy" id="211228"/>
    <lineage>
        <taxon>Eukaryota</taxon>
        <taxon>Metazoa</taxon>
        <taxon>Ecdysozoa</taxon>
        <taxon>Arthropoda</taxon>
        <taxon>Hexapoda</taxon>
        <taxon>Insecta</taxon>
        <taxon>Pterygota</taxon>
        <taxon>Neoptera</taxon>
        <taxon>Endopterygota</taxon>
        <taxon>Hymenoptera</taxon>
        <taxon>Cephoidea</taxon>
        <taxon>Cephidae</taxon>
        <taxon>Cephus</taxon>
    </lineage>
</organism>
<proteinExistence type="predicted"/>
<accession>A0AAJ7BMW7</accession>
<protein>
    <submittedName>
        <fullName evidence="5">Uncharacterized protein C6orf203 homolog</fullName>
    </submittedName>
</protein>
<dbReference type="SUPFAM" id="SSF55174">
    <property type="entry name" value="Alpha-L RNA-binding motif"/>
    <property type="match status" value="1"/>
</dbReference>
<gene>
    <name evidence="5" type="primary">LOC107265241</name>
</gene>
<evidence type="ECO:0000259" key="3">
    <source>
        <dbReference type="Pfam" id="PF25818"/>
    </source>
</evidence>
<evidence type="ECO:0000256" key="1">
    <source>
        <dbReference type="PROSITE-ProRule" id="PRU00182"/>
    </source>
</evidence>
<sequence>MLCRRFIFNFTKYHKNLMCLRTLYLFRPEYQYLERNKQQTALSDCLFFNNHQNFSMVKRFKYNRRKSTVQERDDDDDDDEESGNDMADMPRDKSTKIISTKVASMRLDLIVKAGLSIARNKVELLFYQSRIRYNGQRVLKKSINVHVGDEVDVIKGPSPNNPKFLIVARIVILSASGAEDGIKVKLSRDKSLLIENYNDPWKVPANTALNE</sequence>
<dbReference type="Pfam" id="PF25818">
    <property type="entry name" value="MTRES1_C"/>
    <property type="match status" value="1"/>
</dbReference>
<dbReference type="Gene3D" id="3.10.290.10">
    <property type="entry name" value="RNA-binding S4 domain"/>
    <property type="match status" value="1"/>
</dbReference>
<feature type="compositionally biased region" description="Acidic residues" evidence="2">
    <location>
        <begin position="72"/>
        <end position="83"/>
    </location>
</feature>
<evidence type="ECO:0000256" key="2">
    <source>
        <dbReference type="SAM" id="MobiDB-lite"/>
    </source>
</evidence>
<feature type="domain" description="Mitochondrial transcription rescue factor 1 C-terminal" evidence="3">
    <location>
        <begin position="100"/>
        <end position="192"/>
    </location>
</feature>